<protein>
    <submittedName>
        <fullName evidence="1">Uncharacterized protein</fullName>
    </submittedName>
</protein>
<accession>A0A9D1FUF2</accession>
<evidence type="ECO:0000313" key="2">
    <source>
        <dbReference type="Proteomes" id="UP000824139"/>
    </source>
</evidence>
<dbReference type="SUPFAM" id="SSF46785">
    <property type="entry name" value="Winged helix' DNA-binding domain"/>
    <property type="match status" value="1"/>
</dbReference>
<name>A0A9D1FUF2_9BACT</name>
<dbReference type="InterPro" id="IPR036390">
    <property type="entry name" value="WH_DNA-bd_sf"/>
</dbReference>
<dbReference type="Proteomes" id="UP000824139">
    <property type="component" value="Unassembled WGS sequence"/>
</dbReference>
<reference evidence="1" key="2">
    <citation type="journal article" date="2021" name="PeerJ">
        <title>Extensive microbial diversity within the chicken gut microbiome revealed by metagenomics and culture.</title>
        <authorList>
            <person name="Gilroy R."/>
            <person name="Ravi A."/>
            <person name="Getino M."/>
            <person name="Pursley I."/>
            <person name="Horton D.L."/>
            <person name="Alikhan N.F."/>
            <person name="Baker D."/>
            <person name="Gharbi K."/>
            <person name="Hall N."/>
            <person name="Watson M."/>
            <person name="Adriaenssens E.M."/>
            <person name="Foster-Nyarko E."/>
            <person name="Jarju S."/>
            <person name="Secka A."/>
            <person name="Antonio M."/>
            <person name="Oren A."/>
            <person name="Chaudhuri R.R."/>
            <person name="La Ragione R."/>
            <person name="Hildebrand F."/>
            <person name="Pallen M.J."/>
        </authorList>
    </citation>
    <scope>NUCLEOTIDE SEQUENCE</scope>
    <source>
        <strain evidence="1">CHK152-2994</strain>
    </source>
</reference>
<proteinExistence type="predicted"/>
<evidence type="ECO:0000313" key="1">
    <source>
        <dbReference type="EMBL" id="HIS82304.1"/>
    </source>
</evidence>
<dbReference type="AlphaFoldDB" id="A0A9D1FUF2"/>
<comment type="caution">
    <text evidence="1">The sequence shown here is derived from an EMBL/GenBank/DDBJ whole genome shotgun (WGS) entry which is preliminary data.</text>
</comment>
<sequence length="107" mass="12570">MYDYLPENEDKDLRSVGLELMFMTPEKGSKEEGITAVELAKMVELPLEVVKKKLTILKDAGVVQVKGINPKLWKFDNYSFQRMDEQDEIFKLLCSFDDVDFDKYFQY</sequence>
<reference evidence="1" key="1">
    <citation type="submission" date="2020-10" db="EMBL/GenBank/DDBJ databases">
        <authorList>
            <person name="Gilroy R."/>
        </authorList>
    </citation>
    <scope>NUCLEOTIDE SEQUENCE</scope>
    <source>
        <strain evidence="1">CHK152-2994</strain>
    </source>
</reference>
<dbReference type="EMBL" id="DVJO01000039">
    <property type="protein sequence ID" value="HIS82304.1"/>
    <property type="molecule type" value="Genomic_DNA"/>
</dbReference>
<organism evidence="1 2">
    <name type="scientific">Candidatus Scatenecus faecavium</name>
    <dbReference type="NCBI Taxonomy" id="2840915"/>
    <lineage>
        <taxon>Bacteria</taxon>
        <taxon>Candidatus Scatenecus</taxon>
    </lineage>
</organism>
<gene>
    <name evidence="1" type="ORF">IAD41_01690</name>
</gene>